<dbReference type="FunFam" id="1.25.40.10:FF:000196">
    <property type="entry name" value="Pentatricopeptide repeat-containing protein At4g14850"/>
    <property type="match status" value="1"/>
</dbReference>
<dbReference type="PANTHER" id="PTHR47926">
    <property type="entry name" value="PENTATRICOPEPTIDE REPEAT-CONTAINING PROTEIN"/>
    <property type="match status" value="1"/>
</dbReference>
<evidence type="ECO:0000259" key="4">
    <source>
        <dbReference type="Pfam" id="PF14432"/>
    </source>
</evidence>
<feature type="repeat" description="PPR" evidence="3">
    <location>
        <begin position="107"/>
        <end position="137"/>
    </location>
</feature>
<name>A0A2U1MMD0_ARTAN</name>
<feature type="repeat" description="PPR" evidence="3">
    <location>
        <begin position="138"/>
        <end position="172"/>
    </location>
</feature>
<evidence type="ECO:0000313" key="5">
    <source>
        <dbReference type="EMBL" id="PWA62408.1"/>
    </source>
</evidence>
<organism evidence="5 6">
    <name type="scientific">Artemisia annua</name>
    <name type="common">Sweet wormwood</name>
    <dbReference type="NCBI Taxonomy" id="35608"/>
    <lineage>
        <taxon>Eukaryota</taxon>
        <taxon>Viridiplantae</taxon>
        <taxon>Streptophyta</taxon>
        <taxon>Embryophyta</taxon>
        <taxon>Tracheophyta</taxon>
        <taxon>Spermatophyta</taxon>
        <taxon>Magnoliopsida</taxon>
        <taxon>eudicotyledons</taxon>
        <taxon>Gunneridae</taxon>
        <taxon>Pentapetalae</taxon>
        <taxon>asterids</taxon>
        <taxon>campanulids</taxon>
        <taxon>Asterales</taxon>
        <taxon>Asteraceae</taxon>
        <taxon>Asteroideae</taxon>
        <taxon>Anthemideae</taxon>
        <taxon>Artemisiinae</taxon>
        <taxon>Artemisia</taxon>
    </lineage>
</organism>
<gene>
    <name evidence="5" type="ORF">CTI12_AA322830</name>
</gene>
<feature type="repeat" description="PPR" evidence="3">
    <location>
        <begin position="342"/>
        <end position="376"/>
    </location>
</feature>
<dbReference type="InterPro" id="IPR011990">
    <property type="entry name" value="TPR-like_helical_dom_sf"/>
</dbReference>
<dbReference type="PROSITE" id="PS51375">
    <property type="entry name" value="PPR"/>
    <property type="match status" value="5"/>
</dbReference>
<dbReference type="GO" id="GO:0009451">
    <property type="term" value="P:RNA modification"/>
    <property type="evidence" value="ECO:0007669"/>
    <property type="project" value="InterPro"/>
</dbReference>
<dbReference type="InterPro" id="IPR046848">
    <property type="entry name" value="E_motif"/>
</dbReference>
<evidence type="ECO:0000256" key="3">
    <source>
        <dbReference type="PROSITE-ProRule" id="PRU00708"/>
    </source>
</evidence>
<accession>A0A2U1MMD0</accession>
<dbReference type="AlphaFoldDB" id="A0A2U1MMD0"/>
<keyword evidence="6" id="KW-1185">Reference proteome</keyword>
<reference evidence="5 6" key="1">
    <citation type="journal article" date="2018" name="Mol. Plant">
        <title>The genome of Artemisia annua provides insight into the evolution of Asteraceae family and artemisinin biosynthesis.</title>
        <authorList>
            <person name="Shen Q."/>
            <person name="Zhang L."/>
            <person name="Liao Z."/>
            <person name="Wang S."/>
            <person name="Yan T."/>
            <person name="Shi P."/>
            <person name="Liu M."/>
            <person name="Fu X."/>
            <person name="Pan Q."/>
            <person name="Wang Y."/>
            <person name="Lv Z."/>
            <person name="Lu X."/>
            <person name="Zhang F."/>
            <person name="Jiang W."/>
            <person name="Ma Y."/>
            <person name="Chen M."/>
            <person name="Hao X."/>
            <person name="Li L."/>
            <person name="Tang Y."/>
            <person name="Lv G."/>
            <person name="Zhou Y."/>
            <person name="Sun X."/>
            <person name="Brodelius P.E."/>
            <person name="Rose J.K.C."/>
            <person name="Tang K."/>
        </authorList>
    </citation>
    <scope>NUCLEOTIDE SEQUENCE [LARGE SCALE GENOMIC DNA]</scope>
    <source>
        <strain evidence="6">cv. Huhao1</strain>
        <tissue evidence="5">Leaf</tissue>
    </source>
</reference>
<dbReference type="InterPro" id="IPR046960">
    <property type="entry name" value="PPR_At4g14850-like_plant"/>
</dbReference>
<dbReference type="InterPro" id="IPR002885">
    <property type="entry name" value="PPR_rpt"/>
</dbReference>
<dbReference type="GO" id="GO:0003729">
    <property type="term" value="F:mRNA binding"/>
    <property type="evidence" value="ECO:0007669"/>
    <property type="project" value="UniProtKB-ARBA"/>
</dbReference>
<feature type="repeat" description="PPR" evidence="3">
    <location>
        <begin position="6"/>
        <end position="40"/>
    </location>
</feature>
<dbReference type="FunFam" id="1.25.40.10:FF:000285">
    <property type="entry name" value="Pentatricopeptide repeat-containing protein, chloroplastic"/>
    <property type="match status" value="2"/>
</dbReference>
<proteinExistence type="inferred from homology"/>
<dbReference type="FunFam" id="1.25.40.10:FF:000690">
    <property type="entry name" value="Pentatricopeptide repeat-containing protein"/>
    <property type="match status" value="1"/>
</dbReference>
<evidence type="ECO:0000256" key="1">
    <source>
        <dbReference type="ARBA" id="ARBA00006643"/>
    </source>
</evidence>
<dbReference type="Proteomes" id="UP000245207">
    <property type="component" value="Unassembled WGS sequence"/>
</dbReference>
<dbReference type="OrthoDB" id="185373at2759"/>
<keyword evidence="2" id="KW-0677">Repeat</keyword>
<dbReference type="Pfam" id="PF01535">
    <property type="entry name" value="PPR"/>
    <property type="match status" value="5"/>
</dbReference>
<dbReference type="EMBL" id="PKPP01004876">
    <property type="protein sequence ID" value="PWA62408.1"/>
    <property type="molecule type" value="Genomic_DNA"/>
</dbReference>
<protein>
    <submittedName>
        <fullName evidence="5">Tetratricopeptide repeat (TPR)-like superfamily protein</fullName>
    </submittedName>
</protein>
<dbReference type="InterPro" id="IPR032867">
    <property type="entry name" value="DYW_dom"/>
</dbReference>
<evidence type="ECO:0000256" key="2">
    <source>
        <dbReference type="ARBA" id="ARBA00022737"/>
    </source>
</evidence>
<dbReference type="STRING" id="35608.A0A2U1MMD0"/>
<feature type="repeat" description="PPR" evidence="3">
    <location>
        <begin position="241"/>
        <end position="275"/>
    </location>
</feature>
<sequence>MGYAFDTMINNDLIDMYGKCGRVENARKVFDKMPQRNVVSWTSLMCGYLNNGNAVSSLLLLCRMGGEVVKPNEFSFSTCFKACGMVGVAENGVQIHGWCCKSGFEWFHVVGNSMIDMYAKCGRVEDGAKVFGEMRERSLITWNAMIAGYAGGYNGDKSLVLFKEMQVEGKVPDEFTFTSTLKACAGIGEVRAGKQIHGFLISTGFRLSEEMIVAGSLIDLYAKCGYLCEAQKVFDSVAMKSVISWTTLVVGYAQYGNLSKAMESYRELRKSGVTVDEFVLSSLMAVFADFALVEQGKQMHAFTIKVPSGLHISVANSVMDMYIKCGLIEDAGKLFREMPKRNVISWTVMITGYGKYGFGKEAIKFFENMQLENIAPDGVTYLAVLSSCSHSGLVNESREYFSRLCSDSIVKPNVEHYACMVDLLGRSGRLKEARDLINSMPVKPNSGIWQTLLSACKVHGDLEMGREVGEILLKMDGVSAVNYVTMSSIYANAGYWKESESVRKSVKAKGLKKVGGQSWVEIDKTINFFYNGDERHPLTSRIHQKLREIEKRLKEEVDYAHEVRFSLHDVEEESREESLRVHSEKLAIGLVLVHDDGVEKEEGRCIRIFKNLRVCGDCHEFIKGLSKITTKVFLVRDANRFHKFENGECSCGDYW</sequence>
<feature type="domain" description="DYW" evidence="4">
    <location>
        <begin position="559"/>
        <end position="655"/>
    </location>
</feature>
<evidence type="ECO:0000313" key="6">
    <source>
        <dbReference type="Proteomes" id="UP000245207"/>
    </source>
</evidence>
<dbReference type="Pfam" id="PF20431">
    <property type="entry name" value="E_motif"/>
    <property type="match status" value="1"/>
</dbReference>
<dbReference type="Pfam" id="PF14432">
    <property type="entry name" value="DYW_deaminase"/>
    <property type="match status" value="1"/>
</dbReference>
<dbReference type="NCBIfam" id="TIGR00756">
    <property type="entry name" value="PPR"/>
    <property type="match status" value="6"/>
</dbReference>
<comment type="caution">
    <text evidence="5">The sequence shown here is derived from an EMBL/GenBank/DDBJ whole genome shotgun (WGS) entry which is preliminary data.</text>
</comment>
<dbReference type="Pfam" id="PF13041">
    <property type="entry name" value="PPR_2"/>
    <property type="match status" value="2"/>
</dbReference>
<comment type="similarity">
    <text evidence="1">Belongs to the PPR family. PCMP-H subfamily.</text>
</comment>
<dbReference type="Gene3D" id="1.25.40.10">
    <property type="entry name" value="Tetratricopeptide repeat domain"/>
    <property type="match status" value="4"/>
</dbReference>
<dbReference type="GO" id="GO:0008270">
    <property type="term" value="F:zinc ion binding"/>
    <property type="evidence" value="ECO:0007669"/>
    <property type="project" value="InterPro"/>
</dbReference>
<dbReference type="PANTHER" id="PTHR47926:SF504">
    <property type="entry name" value="(WILD MALAYSIAN BANANA) HYPOTHETICAL PROTEIN"/>
    <property type="match status" value="1"/>
</dbReference>